<accession>A0ABV1I141</accession>
<proteinExistence type="predicted"/>
<organism evidence="1 2">
    <name type="scientific">Hominiventricola aquisgranensis</name>
    <dbReference type="NCBI Taxonomy" id="3133164"/>
    <lineage>
        <taxon>Bacteria</taxon>
        <taxon>Bacillati</taxon>
        <taxon>Bacillota</taxon>
        <taxon>Clostridia</taxon>
        <taxon>Lachnospirales</taxon>
        <taxon>Lachnospiraceae</taxon>
        <taxon>Hominiventricola</taxon>
    </lineage>
</organism>
<sequence>MKNEYYTVTKDADILAPSWLAERIEKGIATILYRTRDGHAEVKGVRVKGDDVAQIGDTIMFNGRRISVERR</sequence>
<dbReference type="RefSeq" id="WP_349144079.1">
    <property type="nucleotide sequence ID" value="NZ_JBBMFC010000008.1"/>
</dbReference>
<reference evidence="1 2" key="1">
    <citation type="submission" date="2024-03" db="EMBL/GenBank/DDBJ databases">
        <title>Human intestinal bacterial collection.</title>
        <authorList>
            <person name="Pauvert C."/>
            <person name="Hitch T.C.A."/>
            <person name="Clavel T."/>
        </authorList>
    </citation>
    <scope>NUCLEOTIDE SEQUENCE [LARGE SCALE GENOMIC DNA]</scope>
    <source>
        <strain evidence="1 2">CLA-AA-H78B</strain>
    </source>
</reference>
<comment type="caution">
    <text evidence="1">The sequence shown here is derived from an EMBL/GenBank/DDBJ whole genome shotgun (WGS) entry which is preliminary data.</text>
</comment>
<dbReference type="EMBL" id="JBBMFC010000008">
    <property type="protein sequence ID" value="MEQ2578354.1"/>
    <property type="molecule type" value="Genomic_DNA"/>
</dbReference>
<dbReference type="Proteomes" id="UP001470288">
    <property type="component" value="Unassembled WGS sequence"/>
</dbReference>
<evidence type="ECO:0000313" key="2">
    <source>
        <dbReference type="Proteomes" id="UP001470288"/>
    </source>
</evidence>
<gene>
    <name evidence="1" type="ORF">WMO62_05765</name>
</gene>
<keyword evidence="2" id="KW-1185">Reference proteome</keyword>
<name>A0ABV1I141_9FIRM</name>
<protein>
    <submittedName>
        <fullName evidence="1">Uncharacterized protein</fullName>
    </submittedName>
</protein>
<evidence type="ECO:0000313" key="1">
    <source>
        <dbReference type="EMBL" id="MEQ2578354.1"/>
    </source>
</evidence>